<evidence type="ECO:0000256" key="4">
    <source>
        <dbReference type="ARBA" id="ARBA00022840"/>
    </source>
</evidence>
<protein>
    <recommendedName>
        <fullName evidence="1">glutamate--cysteine ligase</fullName>
        <ecNumber evidence="1">6.3.2.2</ecNumber>
    </recommendedName>
</protein>
<keyword evidence="7" id="KW-1185">Reference proteome</keyword>
<accession>A0ABX7YIH4</accession>
<dbReference type="Proteomes" id="UP000677616">
    <property type="component" value="Chromosome"/>
</dbReference>
<dbReference type="RefSeq" id="WP_212569678.1">
    <property type="nucleotide sequence ID" value="NZ_CP073084.1"/>
</dbReference>
<evidence type="ECO:0000256" key="1">
    <source>
        <dbReference type="ARBA" id="ARBA00012220"/>
    </source>
</evidence>
<dbReference type="Gene3D" id="3.30.590.20">
    <property type="match status" value="1"/>
</dbReference>
<keyword evidence="2" id="KW-0436">Ligase</keyword>
<sequence>MERAKELLKRRYLDPIKDNPEIYIGIELEYPIVHLDGQATDIQLAKQLMVELTHRFAFKVEKMDDEGNPIQLRHANDDCILFEVSYNTIEFAFAKAKKIQEVEERLKQYVEYIQTFLRQQRHELQGKGVNPNWQINDNRPVSSPRYQMLMGFLTLAKDYPTMHLYPIYGAFICGNQVQFDVSKANVFRVLNAFNKIEAVKAYLFANSASPTVLPDATISRDHFWEASMHGFFKENIGLYSEEFHSEEDYLAYMGRSAIFHAEREGEFYYFCPWQAQDYLKQSQILAYDSKGLQRILQPLEKDFDTHRSYHYQELTSRGTVEFRSVCAQPWEKTFAPTAFQLGLLENLASFEQILLTTDFYQIYGTDYQALRQRFSRNNVEPTELEAIRQLSKELLDCSIQGLCQRGYQEEKYLQGLLT</sequence>
<dbReference type="EC" id="6.3.2.2" evidence="1"/>
<dbReference type="InterPro" id="IPR035434">
    <property type="entry name" value="GCL_bact_plant"/>
</dbReference>
<evidence type="ECO:0000256" key="2">
    <source>
        <dbReference type="ARBA" id="ARBA00022598"/>
    </source>
</evidence>
<keyword evidence="4" id="KW-0067">ATP-binding</keyword>
<comment type="catalytic activity">
    <reaction evidence="5">
        <text>L-cysteine + L-glutamate + ATP = gamma-L-glutamyl-L-cysteine + ADP + phosphate + H(+)</text>
        <dbReference type="Rhea" id="RHEA:13285"/>
        <dbReference type="ChEBI" id="CHEBI:15378"/>
        <dbReference type="ChEBI" id="CHEBI:29985"/>
        <dbReference type="ChEBI" id="CHEBI:30616"/>
        <dbReference type="ChEBI" id="CHEBI:35235"/>
        <dbReference type="ChEBI" id="CHEBI:43474"/>
        <dbReference type="ChEBI" id="CHEBI:58173"/>
        <dbReference type="ChEBI" id="CHEBI:456216"/>
        <dbReference type="EC" id="6.3.2.2"/>
    </reaction>
</comment>
<organism evidence="6 7">
    <name type="scientific">Streptococcus oriscaviae</name>
    <dbReference type="NCBI Taxonomy" id="2781599"/>
    <lineage>
        <taxon>Bacteria</taxon>
        <taxon>Bacillati</taxon>
        <taxon>Bacillota</taxon>
        <taxon>Bacilli</taxon>
        <taxon>Lactobacillales</taxon>
        <taxon>Streptococcaceae</taxon>
        <taxon>Streptococcus</taxon>
    </lineage>
</organism>
<gene>
    <name evidence="6" type="ORF">INT76_06390</name>
</gene>
<dbReference type="PANTHER" id="PTHR34378:SF1">
    <property type="entry name" value="GLUTAMATE--CYSTEINE LIGASE, CHLOROPLASTIC"/>
    <property type="match status" value="1"/>
</dbReference>
<evidence type="ECO:0000256" key="3">
    <source>
        <dbReference type="ARBA" id="ARBA00022741"/>
    </source>
</evidence>
<dbReference type="PANTHER" id="PTHR34378">
    <property type="entry name" value="GLUTAMATE--CYSTEINE LIGASE, CHLOROPLASTIC"/>
    <property type="match status" value="1"/>
</dbReference>
<name>A0ABX7YIH4_9STRE</name>
<evidence type="ECO:0000256" key="5">
    <source>
        <dbReference type="ARBA" id="ARBA00048819"/>
    </source>
</evidence>
<dbReference type="EMBL" id="CP073084">
    <property type="protein sequence ID" value="QUE53490.1"/>
    <property type="molecule type" value="Genomic_DNA"/>
</dbReference>
<reference evidence="6 7" key="1">
    <citation type="submission" date="2021-04" db="EMBL/GenBank/DDBJ databases">
        <title>Complete genome sequence of a novel Streptococcus species.</title>
        <authorList>
            <person name="Teng J.L.L."/>
        </authorList>
    </citation>
    <scope>NUCLEOTIDE SEQUENCE [LARGE SCALE GENOMIC DNA]</scope>
    <source>
        <strain evidence="6 7">HKU75</strain>
    </source>
</reference>
<dbReference type="SUPFAM" id="SSF55931">
    <property type="entry name" value="Glutamine synthetase/guanido kinase"/>
    <property type="match status" value="1"/>
</dbReference>
<dbReference type="Pfam" id="PF04107">
    <property type="entry name" value="GCS2"/>
    <property type="match status" value="1"/>
</dbReference>
<dbReference type="InterPro" id="IPR006336">
    <property type="entry name" value="GCS2"/>
</dbReference>
<evidence type="ECO:0000313" key="7">
    <source>
        <dbReference type="Proteomes" id="UP000677616"/>
    </source>
</evidence>
<evidence type="ECO:0000313" key="6">
    <source>
        <dbReference type="EMBL" id="QUE53490.1"/>
    </source>
</evidence>
<keyword evidence="3" id="KW-0547">Nucleotide-binding</keyword>
<proteinExistence type="predicted"/>
<dbReference type="InterPro" id="IPR014746">
    <property type="entry name" value="Gln_synth/guanido_kin_cat_dom"/>
</dbReference>